<dbReference type="PRINTS" id="PR00081">
    <property type="entry name" value="GDHRDH"/>
</dbReference>
<proteinExistence type="inferred from homology"/>
<gene>
    <name evidence="4" type="ORF">BCR32DRAFT_212962</name>
</gene>
<dbReference type="Pfam" id="PF00106">
    <property type="entry name" value="adh_short"/>
    <property type="match status" value="1"/>
</dbReference>
<accession>A0A1Y1VSD0</accession>
<keyword evidence="5" id="KW-1185">Reference proteome</keyword>
<dbReference type="InterPro" id="IPR002347">
    <property type="entry name" value="SDR_fam"/>
</dbReference>
<dbReference type="InterPro" id="IPR036291">
    <property type="entry name" value="NAD(P)-bd_dom_sf"/>
</dbReference>
<dbReference type="PANTHER" id="PTHR43157">
    <property type="entry name" value="PHOSPHATIDYLINOSITOL-GLYCAN BIOSYNTHESIS CLASS F PROTEIN-RELATED"/>
    <property type="match status" value="1"/>
</dbReference>
<dbReference type="PRINTS" id="PR00080">
    <property type="entry name" value="SDRFAMILY"/>
</dbReference>
<keyword evidence="3" id="KW-1133">Transmembrane helix</keyword>
<comment type="similarity">
    <text evidence="2">Belongs to the short-chain dehydrogenases/reductases (SDR) family.</text>
</comment>
<dbReference type="Gene3D" id="3.40.50.720">
    <property type="entry name" value="NAD(P)-binding Rossmann-like Domain"/>
    <property type="match status" value="1"/>
</dbReference>
<keyword evidence="1" id="KW-0560">Oxidoreductase</keyword>
<comment type="caution">
    <text evidence="4">The sequence shown here is derived from an EMBL/GenBank/DDBJ whole genome shotgun (WGS) entry which is preliminary data.</text>
</comment>
<reference evidence="4 5" key="1">
    <citation type="submission" date="2016-08" db="EMBL/GenBank/DDBJ databases">
        <title>A Parts List for Fungal Cellulosomes Revealed by Comparative Genomics.</title>
        <authorList>
            <consortium name="DOE Joint Genome Institute"/>
            <person name="Haitjema C.H."/>
            <person name="Gilmore S.P."/>
            <person name="Henske J.K."/>
            <person name="Solomon K.V."/>
            <person name="De Groot R."/>
            <person name="Kuo A."/>
            <person name="Mondo S.J."/>
            <person name="Salamov A.A."/>
            <person name="Labutti K."/>
            <person name="Zhao Z."/>
            <person name="Chiniquy J."/>
            <person name="Barry K."/>
            <person name="Brewer H.M."/>
            <person name="Purvine S.O."/>
            <person name="Wright A.T."/>
            <person name="Boxma B."/>
            <person name="Van Alen T."/>
            <person name="Hackstein J.H."/>
            <person name="Baker S.E."/>
            <person name="Grigoriev I.V."/>
            <person name="O'Malley M.A."/>
        </authorList>
    </citation>
    <scope>NUCLEOTIDE SEQUENCE [LARGE SCALE GENOMIC DNA]</scope>
    <source>
        <strain evidence="4 5">S4</strain>
    </source>
</reference>
<organism evidence="4 5">
    <name type="scientific">Anaeromyces robustus</name>
    <dbReference type="NCBI Taxonomy" id="1754192"/>
    <lineage>
        <taxon>Eukaryota</taxon>
        <taxon>Fungi</taxon>
        <taxon>Fungi incertae sedis</taxon>
        <taxon>Chytridiomycota</taxon>
        <taxon>Chytridiomycota incertae sedis</taxon>
        <taxon>Neocallimastigomycetes</taxon>
        <taxon>Neocallimastigales</taxon>
        <taxon>Neocallimastigaceae</taxon>
        <taxon>Anaeromyces</taxon>
    </lineage>
</organism>
<keyword evidence="3" id="KW-0812">Transmembrane</keyword>
<evidence type="ECO:0000313" key="5">
    <source>
        <dbReference type="Proteomes" id="UP000193944"/>
    </source>
</evidence>
<dbReference type="GO" id="GO:0016491">
    <property type="term" value="F:oxidoreductase activity"/>
    <property type="evidence" value="ECO:0007669"/>
    <property type="project" value="UniProtKB-KW"/>
</dbReference>
<dbReference type="STRING" id="1754192.A0A1Y1VSD0"/>
<evidence type="ECO:0000313" key="4">
    <source>
        <dbReference type="EMBL" id="ORX64198.1"/>
    </source>
</evidence>
<name>A0A1Y1VSD0_9FUNG</name>
<dbReference type="OrthoDB" id="191139at2759"/>
<evidence type="ECO:0000256" key="3">
    <source>
        <dbReference type="SAM" id="Phobius"/>
    </source>
</evidence>
<protein>
    <submittedName>
        <fullName evidence="4">NAD(P)-binding protein</fullName>
    </submittedName>
</protein>
<evidence type="ECO:0000256" key="1">
    <source>
        <dbReference type="ARBA" id="ARBA00023002"/>
    </source>
</evidence>
<evidence type="ECO:0000256" key="2">
    <source>
        <dbReference type="RuleBase" id="RU000363"/>
    </source>
</evidence>
<sequence length="341" mass="39340">MDFTIILIILAILLILGYFVKKWANGPLNTVKKDLTGKLVIVTGASDGIGLETAKDLLLSNAEVIFACRNRKKTEEIINKLPNNIRHKAHFEHLDLESFESIEKFSKVIKTNYPKIDILINNAGMSSVSNIHQTKDGYFNTYQVNYLSPVLLTILLLDHFNDKESKIINVSSMAHKRSKLTYGDSKLLKSYDAMNQYYMNMINKHDFYLDTKLLIVYFTQYLAEVTSKKYPYLKVVCLHPGVIFTKIYKIDKLILHFLFITIFRNILYVLTKDVIHGAQTTLFLSYSDNSDLVNGAYYNVFEIEQYGPKASDKKLRNELVNETLNILKCKYKKFEQLPLSQ</sequence>
<feature type="transmembrane region" description="Helical" evidence="3">
    <location>
        <begin position="6"/>
        <end position="24"/>
    </location>
</feature>
<dbReference type="Proteomes" id="UP000193944">
    <property type="component" value="Unassembled WGS sequence"/>
</dbReference>
<keyword evidence="3" id="KW-0472">Membrane</keyword>
<dbReference type="AlphaFoldDB" id="A0A1Y1VSD0"/>
<dbReference type="PANTHER" id="PTHR43157:SF31">
    <property type="entry name" value="PHOSPHATIDYLINOSITOL-GLYCAN BIOSYNTHESIS CLASS F PROTEIN"/>
    <property type="match status" value="1"/>
</dbReference>
<dbReference type="EMBL" id="MCFG01000547">
    <property type="protein sequence ID" value="ORX64198.1"/>
    <property type="molecule type" value="Genomic_DNA"/>
</dbReference>
<reference evidence="4 5" key="2">
    <citation type="submission" date="2016-08" db="EMBL/GenBank/DDBJ databases">
        <title>Pervasive Adenine N6-methylation of Active Genes in Fungi.</title>
        <authorList>
            <consortium name="DOE Joint Genome Institute"/>
            <person name="Mondo S.J."/>
            <person name="Dannebaum R.O."/>
            <person name="Kuo R.C."/>
            <person name="Labutti K."/>
            <person name="Haridas S."/>
            <person name="Kuo A."/>
            <person name="Salamov A."/>
            <person name="Ahrendt S.R."/>
            <person name="Lipzen A."/>
            <person name="Sullivan W."/>
            <person name="Andreopoulos W.B."/>
            <person name="Clum A."/>
            <person name="Lindquist E."/>
            <person name="Daum C."/>
            <person name="Ramamoorthy G.K."/>
            <person name="Gryganskyi A."/>
            <person name="Culley D."/>
            <person name="Magnuson J.K."/>
            <person name="James T.Y."/>
            <person name="O'Malley M.A."/>
            <person name="Stajich J.E."/>
            <person name="Spatafora J.W."/>
            <person name="Visel A."/>
            <person name="Grigoriev I.V."/>
        </authorList>
    </citation>
    <scope>NUCLEOTIDE SEQUENCE [LARGE SCALE GENOMIC DNA]</scope>
    <source>
        <strain evidence="4 5">S4</strain>
    </source>
</reference>
<dbReference type="SUPFAM" id="SSF51735">
    <property type="entry name" value="NAD(P)-binding Rossmann-fold domains"/>
    <property type="match status" value="1"/>
</dbReference>